<proteinExistence type="evidence at transcript level"/>
<organism evidence="6">
    <name type="scientific">Tetranychus evansi</name>
    <name type="common">red spider mite</name>
    <dbReference type="NCBI Taxonomy" id="178897"/>
    <lineage>
        <taxon>Eukaryota</taxon>
        <taxon>Metazoa</taxon>
        <taxon>Ecdysozoa</taxon>
        <taxon>Arthropoda</taxon>
        <taxon>Chelicerata</taxon>
        <taxon>Arachnida</taxon>
        <taxon>Acari</taxon>
        <taxon>Acariformes</taxon>
        <taxon>Trombidiformes</taxon>
        <taxon>Prostigmata</taxon>
        <taxon>Eleutherengona</taxon>
        <taxon>Raphignathae</taxon>
        <taxon>Tetranychoidea</taxon>
        <taxon>Tetranychidae</taxon>
        <taxon>Tetranychus</taxon>
    </lineage>
</organism>
<feature type="compositionally biased region" description="Basic and acidic residues" evidence="4">
    <location>
        <begin position="1106"/>
        <end position="1123"/>
    </location>
</feature>
<feature type="compositionally biased region" description="Basic and acidic residues" evidence="4">
    <location>
        <begin position="1503"/>
        <end position="1519"/>
    </location>
</feature>
<evidence type="ECO:0000256" key="2">
    <source>
        <dbReference type="ARBA" id="ARBA00022833"/>
    </source>
</evidence>
<evidence type="ECO:0000256" key="1">
    <source>
        <dbReference type="ARBA" id="ARBA00022723"/>
    </source>
</evidence>
<feature type="compositionally biased region" description="Low complexity" evidence="4">
    <location>
        <begin position="2094"/>
        <end position="2117"/>
    </location>
</feature>
<dbReference type="GO" id="GO:0016301">
    <property type="term" value="F:kinase activity"/>
    <property type="evidence" value="ECO:0007669"/>
    <property type="project" value="UniProtKB-KW"/>
</dbReference>
<name>A0A3G5APH7_9ACAR</name>
<feature type="compositionally biased region" description="Polar residues" evidence="4">
    <location>
        <begin position="2084"/>
        <end position="2093"/>
    </location>
</feature>
<sequence>MSKSPSSHNYHVTELFDQFINGTTLKSVLITFRRICLALDLEPGPFNQFYPTLKKGIVCNKNWKSQSIFSKIEKKAFNKIYHSSGSSSGRSSGIGVTGGHSGSPHGSNNILKNNNCLVIGGGPCGLRTAIELQLLGARHVIITEKRDRFSRNNVLHLWPFVIADLKQLAGKKFYGKFCAGSIDHVSIRQLQLMLLKVALIIGCEFIENVAFEEICPHNIRSSRETIKETSPESEADGSGDCKVQQSTTQQQSPIKRKLYSTTEEIESEKGTICDSNTNDDNQENIDNSNVNNGDNGDDEMGCSPADSYYGGKTESRRLSNCSCCCHLHRQGDGGRHFWPHLPKSYIGAYAHFSLTSSTPSTASTLVNYDLLLEKLHTYPFDILIGGDGRRNTLNDNFPRKEFRGKLAIAITANFINNHTLAEAQIPEISGISFIYHQEMFKSLYNETGIDLENICYYKDDTHYFVMTAKKSSLLQRGVLINDYSDTRALLASSNIDRSQLLNYARDAAKWTTGLDTPNFALNHYGEADVAMFDFTSMYAADNACRAKRIIRTTYKNRQHDCSRCNCDNEPCKKSKSDTNDLCQGSDEHEHRVDDKEDAEMEDKGKNETDEGLLLISLVGDSLLEPFWPTGSGCGRGFLSAMDAAWLVRQWAVKKCKSILDEEKILQVLSEREAIYRLLAQTKSENLSQNCASYTINPVTRYPNLNSSTLLPHQCRHLLYDHLPSPVIEPRSKLTMAEKRARRATIATTSPFSCSGVNSGNGDGEVIMESRARVEREFMAISRERERNQRNSESGNGEKFSRSYIVPSTMEDDESNLAAHREFEDSLAAFEENYRGLLASDADPSSFGESGGTQLSTSVPNRSHIPNSVALSGNFSLDLSPSASNLLTMAKSRARDIESAFRHRRQRQSQFRRSETDEMQGGGKVHQKAQQQCINHLRQQLQSKAAWFLDQKAQANNENSLDSNNGNPLVKRESFSERIKDLEAKLYAASGLSYLSDDNSDHKEEPPLKLPSTKTGINVMMTATQLQQLFNPKLQEEKLRQQAKLKATKDIKYVGKISKEDWNVKPFEEGSGVNESNKVSNAKPKSPPPPQRVELFRNKLNEIQSKLEHIDDHHQPDRRIKETVKSNQTNSGEWISMLKNELTEKATRKPETQAEPAVLRRSPSILDNPFRKEARREAREAAAAAASGQNGVKSNASSSKLSSPTKEKITIIERSSSMVAKVCAKCGLIVATVDKILVSGTLFHRSCLKCISCGITLRMSEVRNTGNGSLASLITGSNAVLNNSKESGFNYKCSSCTSNSKSRVTSNESPVIGKLMGNTKSSITSTSVTATDNRMTSSFDGNLEPLAKSMSARVFPSLASHKMASTTDDYEARLKERMKWKEMFLLSNNNIDLRGGHNKTDGSKDIINGSNKKKSVTSPIGGEGGKTETTPGVKASPGGQESSRNRLNERIEYENISMTSEMVDDDELTKLLNLGSDHWESGAENDEPDSDESDKDDDDDDTDNDRNKSDGFNKKAHDSDKDDDDDNGDVDDDEDRQTTTSSDSWDTSDSTDNDFDSDQFDESGVSDGGDLIYHRHKHPSLSVENNHTSIKEEVVLPQIIVHKEPEYSQTISPKKTAITSESKTNIESSASFQPNESSSVTRQSSEIISNDNIQTSTSSTLEKCNEADDDSDKTEKNSSSKNEDKSGSDSNTINSKINDLEDHTMPSSTTLEEKEFRMIVDEMEKKTNKEPLRYQVNYNGSSNIDTESHIHKQITDDLVPSSSDTNDLNFDSDSDSKTSLSSLSINVSDTYDDINLLSIWDESGNCDELTDSPVKPSKHQSNLKKTSNKKKRTINKSSDNENKRGVGLFKSRTEASIPDRSPCHDHRKDFLGKGLIPLESRYNNDAKKDENLWTPTKRLSSSSFNKDTTLDKTNEGLQSIDNVINDYENYSAKMSPQSKGENYSKIPVLAARVIAANEGINLENSLSSATTSTSHNTKYKPSYSGSFTEKLLLRCRSSPSIPFIGDSLSRWSTSKMQLSSPTKVLSITKALNAQAKNTSSSPSTKENHQPSSKLIKNQPQQETSKNHQPSKRQQSHCYLPFADSENANTTQPDINQQNKKSNRSPNNNSSNPSSSFSRGQVNSSKPPSIQLKQNNNLVLPRITGTTAKLTSSDSSSSSKLFQAPRATFDEDMYDDDDTLEKSTGQHNSRKNDQHPTNHASPTSSHRSHKSPNKLSSSSTVQSDGNQCKLKPVKVNYNY</sequence>
<keyword evidence="1" id="KW-0479">Metal-binding</keyword>
<keyword evidence="6" id="KW-0808">Transferase</keyword>
<feature type="region of interest" description="Disordered" evidence="4">
    <location>
        <begin position="2032"/>
        <end position="2237"/>
    </location>
</feature>
<feature type="compositionally biased region" description="Low complexity" evidence="4">
    <location>
        <begin position="284"/>
        <end position="294"/>
    </location>
</feature>
<dbReference type="Gene3D" id="2.10.110.10">
    <property type="entry name" value="Cysteine Rich Protein"/>
    <property type="match status" value="1"/>
</dbReference>
<feature type="region of interest" description="Disordered" evidence="4">
    <location>
        <begin position="779"/>
        <end position="807"/>
    </location>
</feature>
<feature type="compositionally biased region" description="Polar residues" evidence="4">
    <location>
        <begin position="1759"/>
        <end position="1768"/>
    </location>
</feature>
<reference evidence="6" key="1">
    <citation type="submission" date="2018-09" db="EMBL/GenBank/DDBJ databases">
        <title>Identification of saliva proteins of spider mite Tetranychus evansi by transcriptome and LC-MS/MS approach.</title>
        <authorList>
            <person name="Huang H.-J."/>
            <person name="Cui J.-R."/>
            <person name="Hong X.-Y."/>
        </authorList>
    </citation>
    <scope>NUCLEOTIDE SEQUENCE</scope>
</reference>
<feature type="region of interest" description="Disordered" evidence="4">
    <location>
        <begin position="223"/>
        <end position="298"/>
    </location>
</feature>
<feature type="compositionally biased region" description="Basic and acidic residues" evidence="4">
    <location>
        <begin position="1672"/>
        <end position="1686"/>
    </location>
</feature>
<evidence type="ECO:0000259" key="5">
    <source>
        <dbReference type="PROSITE" id="PS00478"/>
    </source>
</evidence>
<feature type="compositionally biased region" description="Basic and acidic residues" evidence="4">
    <location>
        <begin position="1393"/>
        <end position="1403"/>
    </location>
</feature>
<dbReference type="GO" id="GO:0046872">
    <property type="term" value="F:metal ion binding"/>
    <property type="evidence" value="ECO:0007669"/>
    <property type="project" value="UniProtKB-KW"/>
</dbReference>
<feature type="compositionally biased region" description="Acidic residues" evidence="4">
    <location>
        <begin position="1482"/>
        <end position="1502"/>
    </location>
</feature>
<accession>A0A3G5APH7</accession>
<feature type="compositionally biased region" description="Acidic residues" evidence="4">
    <location>
        <begin position="1520"/>
        <end position="1534"/>
    </location>
</feature>
<feature type="compositionally biased region" description="Basic and acidic residues" evidence="4">
    <location>
        <begin position="1140"/>
        <end position="1151"/>
    </location>
</feature>
<feature type="compositionally biased region" description="Polar residues" evidence="4">
    <location>
        <begin position="2032"/>
        <end position="2066"/>
    </location>
</feature>
<feature type="compositionally biased region" description="Low complexity" evidence="4">
    <location>
        <begin position="1192"/>
        <end position="1203"/>
    </location>
</feature>
<dbReference type="Pfam" id="PF25413">
    <property type="entry name" value="Rossman_Mical"/>
    <property type="match status" value="1"/>
</dbReference>
<keyword evidence="6" id="KW-0418">Kinase</keyword>
<feature type="region of interest" description="Disordered" evidence="4">
    <location>
        <begin position="899"/>
        <end position="922"/>
    </location>
</feature>
<feature type="compositionally biased region" description="Basic residues" evidence="4">
    <location>
        <begin position="1815"/>
        <end position="1833"/>
    </location>
</feature>
<keyword evidence="2" id="KW-0862">Zinc</keyword>
<evidence type="ECO:0000256" key="3">
    <source>
        <dbReference type="ARBA" id="ARBA00023038"/>
    </source>
</evidence>
<feature type="compositionally biased region" description="Acidic residues" evidence="4">
    <location>
        <begin position="1548"/>
        <end position="1560"/>
    </location>
</feature>
<feature type="domain" description="LIM zinc-binding" evidence="5">
    <location>
        <begin position="1222"/>
        <end position="1256"/>
    </location>
</feature>
<feature type="region of interest" description="Disordered" evidence="4">
    <location>
        <begin position="1065"/>
        <end position="1091"/>
    </location>
</feature>
<feature type="compositionally biased region" description="Polar residues" evidence="4">
    <location>
        <begin position="243"/>
        <end position="253"/>
    </location>
</feature>
<feature type="region of interest" description="Disordered" evidence="4">
    <location>
        <begin position="1606"/>
        <end position="1712"/>
    </location>
</feature>
<evidence type="ECO:0000256" key="4">
    <source>
        <dbReference type="SAM" id="MobiDB-lite"/>
    </source>
</evidence>
<feature type="region of interest" description="Disordered" evidence="4">
    <location>
        <begin position="1106"/>
        <end position="1206"/>
    </location>
</feature>
<feature type="region of interest" description="Disordered" evidence="4">
    <location>
        <begin position="840"/>
        <end position="861"/>
    </location>
</feature>
<feature type="region of interest" description="Disordered" evidence="4">
    <location>
        <begin position="570"/>
        <end position="605"/>
    </location>
</feature>
<dbReference type="EMBL" id="MH979809">
    <property type="protein sequence ID" value="AYV89264.1"/>
    <property type="molecule type" value="mRNA"/>
</dbReference>
<feature type="compositionally biased region" description="Low complexity" evidence="4">
    <location>
        <begin position="1537"/>
        <end position="1547"/>
    </location>
</feature>
<dbReference type="SUPFAM" id="SSF51905">
    <property type="entry name" value="FAD/NAD(P)-binding domain"/>
    <property type="match status" value="2"/>
</dbReference>
<dbReference type="InterPro" id="IPR001781">
    <property type="entry name" value="Znf_LIM"/>
</dbReference>
<dbReference type="InterPro" id="IPR036188">
    <property type="entry name" value="FAD/NAD-bd_sf"/>
</dbReference>
<dbReference type="PROSITE" id="PS00478">
    <property type="entry name" value="LIM_DOMAIN_1"/>
    <property type="match status" value="1"/>
</dbReference>
<feature type="compositionally biased region" description="Acidic residues" evidence="4">
    <location>
        <begin position="2168"/>
        <end position="2177"/>
    </location>
</feature>
<evidence type="ECO:0000313" key="6">
    <source>
        <dbReference type="EMBL" id="AYV89264.1"/>
    </source>
</evidence>
<feature type="compositionally biased region" description="Basic and acidic residues" evidence="4">
    <location>
        <begin position="1168"/>
        <end position="1179"/>
    </location>
</feature>
<dbReference type="InterPro" id="IPR057494">
    <property type="entry name" value="Rossman_Mical"/>
</dbReference>
<feature type="compositionally biased region" description="Basic and acidic residues" evidence="4">
    <location>
        <begin position="585"/>
        <end position="594"/>
    </location>
</feature>
<feature type="region of interest" description="Disordered" evidence="4">
    <location>
        <begin position="1806"/>
        <end position="1847"/>
    </location>
</feature>
<feature type="region of interest" description="Disordered" evidence="4">
    <location>
        <begin position="1393"/>
        <end position="1446"/>
    </location>
</feature>
<feature type="compositionally biased region" description="Polar residues" evidence="4">
    <location>
        <begin position="2118"/>
        <end position="2149"/>
    </location>
</feature>
<keyword evidence="3" id="KW-0440">LIM domain</keyword>
<protein>
    <submittedName>
        <fullName evidence="6">Putative serine threonine-kinase DDB_G0282963 isoform X2</fullName>
    </submittedName>
</protein>
<feature type="compositionally biased region" description="Basic and acidic residues" evidence="4">
    <location>
        <begin position="779"/>
        <end position="789"/>
    </location>
</feature>
<feature type="region of interest" description="Disordered" evidence="4">
    <location>
        <begin position="1477"/>
        <end position="1589"/>
    </location>
</feature>
<dbReference type="Gene3D" id="3.50.50.60">
    <property type="entry name" value="FAD/NAD(P)-binding domain"/>
    <property type="match status" value="3"/>
</dbReference>
<feature type="compositionally biased region" description="Polar residues" evidence="4">
    <location>
        <begin position="851"/>
        <end position="861"/>
    </location>
</feature>
<feature type="region of interest" description="Disordered" evidence="4">
    <location>
        <begin position="1756"/>
        <end position="1780"/>
    </location>
</feature>
<feature type="compositionally biased region" description="Polar residues" evidence="4">
    <location>
        <begin position="1606"/>
        <end position="1661"/>
    </location>
</feature>